<feature type="transmembrane region" description="Helical" evidence="1">
    <location>
        <begin position="162"/>
        <end position="182"/>
    </location>
</feature>
<name>A0A1W1C9N9_9ZZZZ</name>
<sequence length="185" mass="21137">MAKRATFVVFAIFLFSFHKYAPYPPKYIVERSTIQSIFDLYYFISNQVFGIVHEGGHGVCYILPCPRFLTAINGTIFQLLFPAGIGYYYYRRDNLLAANIGIFFTGFTMHYTAWYISTSHEGAIVPASKSFLGKDGYHDFHYILDTLGVLPYDGMIAGIVRFISYLLMLYAIGRLYWIAFVAGED</sequence>
<gene>
    <name evidence="2" type="ORF">MNB_SV-6-1180</name>
</gene>
<feature type="transmembrane region" description="Helical" evidence="1">
    <location>
        <begin position="96"/>
        <end position="116"/>
    </location>
</feature>
<keyword evidence="1" id="KW-1133">Transmembrane helix</keyword>
<protein>
    <submittedName>
        <fullName evidence="2">Uncharacterized protein</fullName>
    </submittedName>
</protein>
<evidence type="ECO:0000313" key="2">
    <source>
        <dbReference type="EMBL" id="SFV62445.1"/>
    </source>
</evidence>
<proteinExistence type="predicted"/>
<keyword evidence="1" id="KW-0812">Transmembrane</keyword>
<keyword evidence="1" id="KW-0472">Membrane</keyword>
<organism evidence="2">
    <name type="scientific">hydrothermal vent metagenome</name>
    <dbReference type="NCBI Taxonomy" id="652676"/>
    <lineage>
        <taxon>unclassified sequences</taxon>
        <taxon>metagenomes</taxon>
        <taxon>ecological metagenomes</taxon>
    </lineage>
</organism>
<dbReference type="AlphaFoldDB" id="A0A1W1C9N9"/>
<dbReference type="EMBL" id="FPHC01000066">
    <property type="protein sequence ID" value="SFV62445.1"/>
    <property type="molecule type" value="Genomic_DNA"/>
</dbReference>
<feature type="transmembrane region" description="Helical" evidence="1">
    <location>
        <begin position="68"/>
        <end position="89"/>
    </location>
</feature>
<evidence type="ECO:0000256" key="1">
    <source>
        <dbReference type="SAM" id="Phobius"/>
    </source>
</evidence>
<accession>A0A1W1C9N9</accession>
<reference evidence="2" key="1">
    <citation type="submission" date="2016-10" db="EMBL/GenBank/DDBJ databases">
        <authorList>
            <person name="de Groot N.N."/>
        </authorList>
    </citation>
    <scope>NUCLEOTIDE SEQUENCE</scope>
</reference>